<dbReference type="AlphaFoldDB" id="A0A2A3EBS4"/>
<evidence type="ECO:0000313" key="2">
    <source>
        <dbReference type="EMBL" id="PBC29140.1"/>
    </source>
</evidence>
<dbReference type="Proteomes" id="UP000242457">
    <property type="component" value="Unassembled WGS sequence"/>
</dbReference>
<sequence>MQIHQKQEGDLSLVPPQAVENFCLITILTAKTKKNLNKPSQTIANSANKNTNHARFYQIPEEEKFS</sequence>
<feature type="region of interest" description="Disordered" evidence="1">
    <location>
        <begin position="41"/>
        <end position="66"/>
    </location>
</feature>
<dbReference type="EMBL" id="KZ288292">
    <property type="protein sequence ID" value="PBC29140.1"/>
    <property type="molecule type" value="Genomic_DNA"/>
</dbReference>
<keyword evidence="3" id="KW-1185">Reference proteome</keyword>
<proteinExistence type="predicted"/>
<accession>A0A2A3EBS4</accession>
<organism evidence="2 3">
    <name type="scientific">Apis cerana cerana</name>
    <name type="common">Oriental honeybee</name>
    <dbReference type="NCBI Taxonomy" id="94128"/>
    <lineage>
        <taxon>Eukaryota</taxon>
        <taxon>Metazoa</taxon>
        <taxon>Ecdysozoa</taxon>
        <taxon>Arthropoda</taxon>
        <taxon>Hexapoda</taxon>
        <taxon>Insecta</taxon>
        <taxon>Pterygota</taxon>
        <taxon>Neoptera</taxon>
        <taxon>Endopterygota</taxon>
        <taxon>Hymenoptera</taxon>
        <taxon>Apocrita</taxon>
        <taxon>Aculeata</taxon>
        <taxon>Apoidea</taxon>
        <taxon>Anthophila</taxon>
        <taxon>Apidae</taxon>
        <taxon>Apis</taxon>
    </lineage>
</organism>
<name>A0A2A3EBS4_APICC</name>
<evidence type="ECO:0000313" key="3">
    <source>
        <dbReference type="Proteomes" id="UP000242457"/>
    </source>
</evidence>
<feature type="compositionally biased region" description="Polar residues" evidence="1">
    <location>
        <begin position="41"/>
        <end position="53"/>
    </location>
</feature>
<protein>
    <submittedName>
        <fullName evidence="2">Uncharacterized protein</fullName>
    </submittedName>
</protein>
<evidence type="ECO:0000256" key="1">
    <source>
        <dbReference type="SAM" id="MobiDB-lite"/>
    </source>
</evidence>
<gene>
    <name evidence="2" type="ORF">APICC_03416</name>
</gene>
<reference evidence="2 3" key="1">
    <citation type="submission" date="2014-07" db="EMBL/GenBank/DDBJ databases">
        <title>Genomic and transcriptomic analysis on Apis cerana provide comprehensive insights into honey bee biology.</title>
        <authorList>
            <person name="Diao Q."/>
            <person name="Sun L."/>
            <person name="Zheng H."/>
            <person name="Zheng H."/>
            <person name="Xu S."/>
            <person name="Wang S."/>
            <person name="Zeng Z."/>
            <person name="Hu F."/>
            <person name="Su S."/>
            <person name="Wu J."/>
        </authorList>
    </citation>
    <scope>NUCLEOTIDE SEQUENCE [LARGE SCALE GENOMIC DNA]</scope>
    <source>
        <tissue evidence="2">Pupae without intestine</tissue>
    </source>
</reference>